<dbReference type="SMART" id="SM00380">
    <property type="entry name" value="AP2"/>
    <property type="match status" value="1"/>
</dbReference>
<keyword evidence="3" id="KW-0805">Transcription regulation</keyword>
<proteinExistence type="inferred from homology"/>
<protein>
    <submittedName>
        <fullName evidence="11">Ethylene-responsive transcription factor CRF6-like</fullName>
    </submittedName>
</protein>
<dbReference type="InterPro" id="IPR036955">
    <property type="entry name" value="AP2/ERF_dom_sf"/>
</dbReference>
<dbReference type="PANTHER" id="PTHR31194">
    <property type="entry name" value="SHN SHINE , DNA BINDING / TRANSCRIPTION FACTOR"/>
    <property type="match status" value="1"/>
</dbReference>
<keyword evidence="4" id="KW-0238">DNA-binding</keyword>
<keyword evidence="6" id="KW-0804">Transcription</keyword>
<dbReference type="PRINTS" id="PR00367">
    <property type="entry name" value="ETHRSPELEMNT"/>
</dbReference>
<name>A0ABM0WCH7_CAMSA</name>
<dbReference type="GeneID" id="104749213"/>
<reference evidence="10" key="1">
    <citation type="journal article" date="2014" name="Nat. Commun.">
        <title>The emerging biofuel crop Camelina sativa retains a highly undifferentiated hexaploid genome structure.</title>
        <authorList>
            <person name="Kagale S."/>
            <person name="Koh C."/>
            <person name="Nixon J."/>
            <person name="Bollina V."/>
            <person name="Clarke W.E."/>
            <person name="Tuteja R."/>
            <person name="Spillane C."/>
            <person name="Robinson S.J."/>
            <person name="Links M.G."/>
            <person name="Clarke C."/>
            <person name="Higgins E.E."/>
            <person name="Huebert T."/>
            <person name="Sharpe A.G."/>
            <person name="Parkin I.A."/>
        </authorList>
    </citation>
    <scope>NUCLEOTIDE SEQUENCE [LARGE SCALE GENOMIC DNA]</scope>
    <source>
        <strain evidence="10">cv. DH55</strain>
    </source>
</reference>
<evidence type="ECO:0000256" key="6">
    <source>
        <dbReference type="ARBA" id="ARBA00023163"/>
    </source>
</evidence>
<sequence>MERRTRRVKFSEHRTVTTVVAKQSEDSPRLVRIAVTDPFATDSSSGEDEDNVTVKRYVEEIRFCKGESSSSSAAFAVTTARKAKLKAEKAVVDDVSSSSVKPKKYRGVRQRKWGKFAAEIRDPSSRTRVWLGTFVTAEEAAVAYDRAAIQMRGHNALTNFLTPPPSPPPPKPPTPPIDLDTVYVCDSGKDSRQTLHSPTSVLRFNANEETEYRTEHEIEIEPIELSPTALVKSEPWFPDPFPLPDLSLADDYLWDSETAPDLLFLDDEELKIQSPLLPLNTEYWKKEGNEESEDFSFRLIEEDFESSSWDVDNFFDHHHSRD</sequence>
<dbReference type="InterPro" id="IPR016177">
    <property type="entry name" value="DNA-bd_dom_sf"/>
</dbReference>
<evidence type="ECO:0000256" key="5">
    <source>
        <dbReference type="ARBA" id="ARBA00023159"/>
    </source>
</evidence>
<dbReference type="CDD" id="cd00018">
    <property type="entry name" value="AP2"/>
    <property type="match status" value="1"/>
</dbReference>
<gene>
    <name evidence="11" type="primary">LOC104749213</name>
</gene>
<comment type="subcellular location">
    <subcellularLocation>
        <location evidence="1">Nucleus</location>
    </subcellularLocation>
</comment>
<reference evidence="11" key="2">
    <citation type="submission" date="2025-08" db="UniProtKB">
        <authorList>
            <consortium name="RefSeq"/>
        </authorList>
    </citation>
    <scope>IDENTIFICATION</scope>
    <source>
        <tissue evidence="11">Leaf</tissue>
    </source>
</reference>
<keyword evidence="2" id="KW-0936">Ethylene signaling pathway</keyword>
<evidence type="ECO:0000256" key="1">
    <source>
        <dbReference type="ARBA" id="ARBA00004123"/>
    </source>
</evidence>
<evidence type="ECO:0000256" key="8">
    <source>
        <dbReference type="ARBA" id="ARBA00024343"/>
    </source>
</evidence>
<dbReference type="PANTHER" id="PTHR31194:SF152">
    <property type="entry name" value="ETHYLENE-RESPONSIVE TRANSCRIPTION FACTOR CRF5-RELATED"/>
    <property type="match status" value="1"/>
</dbReference>
<keyword evidence="10" id="KW-1185">Reference proteome</keyword>
<evidence type="ECO:0000313" key="10">
    <source>
        <dbReference type="Proteomes" id="UP000694864"/>
    </source>
</evidence>
<dbReference type="Proteomes" id="UP000694864">
    <property type="component" value="Chromosome 16"/>
</dbReference>
<dbReference type="SUPFAM" id="SSF54171">
    <property type="entry name" value="DNA-binding domain"/>
    <property type="match status" value="1"/>
</dbReference>
<evidence type="ECO:0000256" key="7">
    <source>
        <dbReference type="ARBA" id="ARBA00023242"/>
    </source>
</evidence>
<keyword evidence="5" id="KW-0010">Activator</keyword>
<feature type="domain" description="AP2/ERF" evidence="9">
    <location>
        <begin position="104"/>
        <end position="161"/>
    </location>
</feature>
<dbReference type="RefSeq" id="XP_010469106.1">
    <property type="nucleotide sequence ID" value="XM_010470804.2"/>
</dbReference>
<evidence type="ECO:0000256" key="3">
    <source>
        <dbReference type="ARBA" id="ARBA00023015"/>
    </source>
</evidence>
<dbReference type="Pfam" id="PF00847">
    <property type="entry name" value="AP2"/>
    <property type="match status" value="1"/>
</dbReference>
<dbReference type="InterPro" id="IPR001471">
    <property type="entry name" value="AP2/ERF_dom"/>
</dbReference>
<accession>A0ABM0WCH7</accession>
<keyword evidence="7" id="KW-0539">Nucleus</keyword>
<evidence type="ECO:0000259" key="9">
    <source>
        <dbReference type="PROSITE" id="PS51032"/>
    </source>
</evidence>
<evidence type="ECO:0000313" key="11">
    <source>
        <dbReference type="RefSeq" id="XP_010469106.1"/>
    </source>
</evidence>
<comment type="similarity">
    <text evidence="8">Belongs to the AP2/ERF transcription factor family. ERF subfamily.</text>
</comment>
<organism evidence="10 11">
    <name type="scientific">Camelina sativa</name>
    <name type="common">False flax</name>
    <name type="synonym">Myagrum sativum</name>
    <dbReference type="NCBI Taxonomy" id="90675"/>
    <lineage>
        <taxon>Eukaryota</taxon>
        <taxon>Viridiplantae</taxon>
        <taxon>Streptophyta</taxon>
        <taxon>Embryophyta</taxon>
        <taxon>Tracheophyta</taxon>
        <taxon>Spermatophyta</taxon>
        <taxon>Magnoliopsida</taxon>
        <taxon>eudicotyledons</taxon>
        <taxon>Gunneridae</taxon>
        <taxon>Pentapetalae</taxon>
        <taxon>rosids</taxon>
        <taxon>malvids</taxon>
        <taxon>Brassicales</taxon>
        <taxon>Brassicaceae</taxon>
        <taxon>Camelineae</taxon>
        <taxon>Camelina</taxon>
    </lineage>
</organism>
<dbReference type="InterPro" id="IPR050913">
    <property type="entry name" value="AP2/ERF_ERF"/>
</dbReference>
<dbReference type="PROSITE" id="PS51032">
    <property type="entry name" value="AP2_ERF"/>
    <property type="match status" value="1"/>
</dbReference>
<evidence type="ECO:0000256" key="4">
    <source>
        <dbReference type="ARBA" id="ARBA00023125"/>
    </source>
</evidence>
<evidence type="ECO:0000256" key="2">
    <source>
        <dbReference type="ARBA" id="ARBA00022745"/>
    </source>
</evidence>
<dbReference type="Gene3D" id="3.30.730.10">
    <property type="entry name" value="AP2/ERF domain"/>
    <property type="match status" value="1"/>
</dbReference>